<proteinExistence type="predicted"/>
<evidence type="ECO:0000313" key="2">
    <source>
        <dbReference type="EMBL" id="KAF2208669.1"/>
    </source>
</evidence>
<evidence type="ECO:0000256" key="1">
    <source>
        <dbReference type="SAM" id="MobiDB-lite"/>
    </source>
</evidence>
<dbReference type="EMBL" id="ML992692">
    <property type="protein sequence ID" value="KAF2208669.1"/>
    <property type="molecule type" value="Genomic_DNA"/>
</dbReference>
<organism evidence="2 3">
    <name type="scientific">Cercospora zeae-maydis SCOH1-5</name>
    <dbReference type="NCBI Taxonomy" id="717836"/>
    <lineage>
        <taxon>Eukaryota</taxon>
        <taxon>Fungi</taxon>
        <taxon>Dikarya</taxon>
        <taxon>Ascomycota</taxon>
        <taxon>Pezizomycotina</taxon>
        <taxon>Dothideomycetes</taxon>
        <taxon>Dothideomycetidae</taxon>
        <taxon>Mycosphaerellales</taxon>
        <taxon>Mycosphaerellaceae</taxon>
        <taxon>Cercospora</taxon>
    </lineage>
</organism>
<sequence length="106" mass="11438">MHPSHPSHPQHPQHPQHGFCPPLLNTRRHVMMTFAFSSLLGGGISDTLRFMAGRQGFFLLAYSVSIISSTAQGKRVPAVSCEAKAMAKAQSFMNGTSVTPDDANDS</sequence>
<protein>
    <submittedName>
        <fullName evidence="2">Uncharacterized protein</fullName>
    </submittedName>
</protein>
<keyword evidence="3" id="KW-1185">Reference proteome</keyword>
<dbReference type="AlphaFoldDB" id="A0A6A6F677"/>
<dbReference type="Proteomes" id="UP000799539">
    <property type="component" value="Unassembled WGS sequence"/>
</dbReference>
<gene>
    <name evidence="2" type="ORF">CERZMDRAFT_87482</name>
</gene>
<feature type="region of interest" description="Disordered" evidence="1">
    <location>
        <begin position="1"/>
        <end position="22"/>
    </location>
</feature>
<evidence type="ECO:0000313" key="3">
    <source>
        <dbReference type="Proteomes" id="UP000799539"/>
    </source>
</evidence>
<reference evidence="2" key="1">
    <citation type="journal article" date="2020" name="Stud. Mycol.">
        <title>101 Dothideomycetes genomes: a test case for predicting lifestyles and emergence of pathogens.</title>
        <authorList>
            <person name="Haridas S."/>
            <person name="Albert R."/>
            <person name="Binder M."/>
            <person name="Bloem J."/>
            <person name="Labutti K."/>
            <person name="Salamov A."/>
            <person name="Andreopoulos B."/>
            <person name="Baker S."/>
            <person name="Barry K."/>
            <person name="Bills G."/>
            <person name="Bluhm B."/>
            <person name="Cannon C."/>
            <person name="Castanera R."/>
            <person name="Culley D."/>
            <person name="Daum C."/>
            <person name="Ezra D."/>
            <person name="Gonzalez J."/>
            <person name="Henrissat B."/>
            <person name="Kuo A."/>
            <person name="Liang C."/>
            <person name="Lipzen A."/>
            <person name="Lutzoni F."/>
            <person name="Magnuson J."/>
            <person name="Mondo S."/>
            <person name="Nolan M."/>
            <person name="Ohm R."/>
            <person name="Pangilinan J."/>
            <person name="Park H.-J."/>
            <person name="Ramirez L."/>
            <person name="Alfaro M."/>
            <person name="Sun H."/>
            <person name="Tritt A."/>
            <person name="Yoshinaga Y."/>
            <person name="Zwiers L.-H."/>
            <person name="Turgeon B."/>
            <person name="Goodwin S."/>
            <person name="Spatafora J."/>
            <person name="Crous P."/>
            <person name="Grigoriev I."/>
        </authorList>
    </citation>
    <scope>NUCLEOTIDE SEQUENCE</scope>
    <source>
        <strain evidence="2">SCOH1-5</strain>
    </source>
</reference>
<accession>A0A6A6F677</accession>
<name>A0A6A6F677_9PEZI</name>